<evidence type="ECO:0000313" key="1">
    <source>
        <dbReference type="EMBL" id="CBI82573.1"/>
    </source>
</evidence>
<dbReference type="AlphaFoldDB" id="E6Z0D5"/>
<proteinExistence type="predicted"/>
<sequence length="38" mass="4501">MEKCINEAGIITYKKCITNYRAIRLPKWRETLRICSKG</sequence>
<protein>
    <submittedName>
        <fullName evidence="1">Uncharacterized protein</fullName>
    </submittedName>
</protein>
<gene>
    <name evidence="1" type="ORF">B11C_40428</name>
</gene>
<accession>E6Z0D5</accession>
<reference evidence="1" key="1">
    <citation type="journal article" date="2011" name="PLoS Genet.">
        <title>Parallel evolution of a type IV secretion system in radiating lineages of the host-restricted bacterial pathogen Bartonella.</title>
        <authorList>
            <person name="Engel P."/>
            <person name="Salzburger W."/>
            <person name="Liesch M."/>
            <person name="Chang C.C."/>
            <person name="Maruyama S."/>
            <person name="Lanz C."/>
            <person name="Calteau A."/>
            <person name="Lajus A."/>
            <person name="Medigue C."/>
            <person name="Schuster S.C."/>
            <person name="Dehio C."/>
        </authorList>
    </citation>
    <scope>NUCLEOTIDE SEQUENCE</scope>
    <source>
        <strain evidence="1">R1</strain>
    </source>
</reference>
<name>E6Z0D5_BARSR</name>
<dbReference type="EMBL" id="FN645509">
    <property type="protein sequence ID" value="CBI82573.1"/>
    <property type="molecule type" value="Genomic_DNA"/>
</dbReference>
<organism evidence="1">
    <name type="scientific">Bartonella schoenbuchensis (strain DSM 13525 / NCTC 13165 / R1)</name>
    <dbReference type="NCBI Taxonomy" id="687861"/>
    <lineage>
        <taxon>Bacteria</taxon>
        <taxon>Pseudomonadati</taxon>
        <taxon>Pseudomonadota</taxon>
        <taxon>Alphaproteobacteria</taxon>
        <taxon>Hyphomicrobiales</taxon>
        <taxon>Bartonellaceae</taxon>
        <taxon>Bartonella</taxon>
    </lineage>
</organism>